<gene>
    <name evidence="2" type="ORF">JZ751_014975</name>
</gene>
<keyword evidence="3" id="KW-1185">Reference proteome</keyword>
<reference evidence="2" key="1">
    <citation type="thesis" date="2021" institute="BYU ScholarsArchive" country="Provo, UT, USA">
        <title>Applications of and Algorithms for Genome Assembly and Genomic Analyses with an Emphasis on Marine Teleosts.</title>
        <authorList>
            <person name="Pickett B.D."/>
        </authorList>
    </citation>
    <scope>NUCLEOTIDE SEQUENCE</scope>
    <source>
        <strain evidence="2">HI-2016</strain>
    </source>
</reference>
<dbReference type="Proteomes" id="UP000824540">
    <property type="component" value="Unassembled WGS sequence"/>
</dbReference>
<protein>
    <submittedName>
        <fullName evidence="2">Uncharacterized protein</fullName>
    </submittedName>
</protein>
<sequence length="61" mass="6249">MATKSLHSFGTAIHVGERASQSQTNTLELRRITAAPSSGVLSESSRAGKEAPSKPRAGGVA</sequence>
<evidence type="ECO:0000256" key="1">
    <source>
        <dbReference type="SAM" id="MobiDB-lite"/>
    </source>
</evidence>
<comment type="caution">
    <text evidence="2">The sequence shown here is derived from an EMBL/GenBank/DDBJ whole genome shotgun (WGS) entry which is preliminary data.</text>
</comment>
<organism evidence="2 3">
    <name type="scientific">Albula glossodonta</name>
    <name type="common">roundjaw bonefish</name>
    <dbReference type="NCBI Taxonomy" id="121402"/>
    <lineage>
        <taxon>Eukaryota</taxon>
        <taxon>Metazoa</taxon>
        <taxon>Chordata</taxon>
        <taxon>Craniata</taxon>
        <taxon>Vertebrata</taxon>
        <taxon>Euteleostomi</taxon>
        <taxon>Actinopterygii</taxon>
        <taxon>Neopterygii</taxon>
        <taxon>Teleostei</taxon>
        <taxon>Albuliformes</taxon>
        <taxon>Albulidae</taxon>
        <taxon>Albula</taxon>
    </lineage>
</organism>
<feature type="compositionally biased region" description="Polar residues" evidence="1">
    <location>
        <begin position="35"/>
        <end position="45"/>
    </location>
</feature>
<accession>A0A8T2MVI8</accession>
<evidence type="ECO:0000313" key="3">
    <source>
        <dbReference type="Proteomes" id="UP000824540"/>
    </source>
</evidence>
<feature type="region of interest" description="Disordered" evidence="1">
    <location>
        <begin position="1"/>
        <end position="61"/>
    </location>
</feature>
<dbReference type="AlphaFoldDB" id="A0A8T2MVI8"/>
<name>A0A8T2MVI8_9TELE</name>
<dbReference type="EMBL" id="JAFBMS010000238">
    <property type="protein sequence ID" value="KAG9332379.1"/>
    <property type="molecule type" value="Genomic_DNA"/>
</dbReference>
<evidence type="ECO:0000313" key="2">
    <source>
        <dbReference type="EMBL" id="KAG9332379.1"/>
    </source>
</evidence>
<proteinExistence type="predicted"/>